<protein>
    <recommendedName>
        <fullName evidence="3">SMB domain-containing protein</fullName>
    </recommendedName>
</protein>
<evidence type="ECO:0000313" key="5">
    <source>
        <dbReference type="Proteomes" id="UP000735302"/>
    </source>
</evidence>
<evidence type="ECO:0000256" key="1">
    <source>
        <dbReference type="ARBA" id="ARBA00023157"/>
    </source>
</evidence>
<evidence type="ECO:0000256" key="2">
    <source>
        <dbReference type="SAM" id="MobiDB-lite"/>
    </source>
</evidence>
<organism evidence="4 5">
    <name type="scientific">Plakobranchus ocellatus</name>
    <dbReference type="NCBI Taxonomy" id="259542"/>
    <lineage>
        <taxon>Eukaryota</taxon>
        <taxon>Metazoa</taxon>
        <taxon>Spiralia</taxon>
        <taxon>Lophotrochozoa</taxon>
        <taxon>Mollusca</taxon>
        <taxon>Gastropoda</taxon>
        <taxon>Heterobranchia</taxon>
        <taxon>Euthyneura</taxon>
        <taxon>Panpulmonata</taxon>
        <taxon>Sacoglossa</taxon>
        <taxon>Placobranchoidea</taxon>
        <taxon>Plakobranchidae</taxon>
        <taxon>Plakobranchus</taxon>
    </lineage>
</organism>
<dbReference type="PROSITE" id="PS00524">
    <property type="entry name" value="SMB_1"/>
    <property type="match status" value="1"/>
</dbReference>
<dbReference type="Proteomes" id="UP000735302">
    <property type="component" value="Unassembled WGS sequence"/>
</dbReference>
<dbReference type="Gene3D" id="4.10.410.20">
    <property type="match status" value="1"/>
</dbReference>
<keyword evidence="1" id="KW-1015">Disulfide bond</keyword>
<comment type="caution">
    <text evidence="4">The sequence shown here is derived from an EMBL/GenBank/DDBJ whole genome shotgun (WGS) entry which is preliminary data.</text>
</comment>
<dbReference type="InterPro" id="IPR001212">
    <property type="entry name" value="Somatomedin_B_dom"/>
</dbReference>
<proteinExistence type="predicted"/>
<dbReference type="AlphaFoldDB" id="A0AAV3XTG6"/>
<feature type="domain" description="SMB" evidence="3">
    <location>
        <begin position="174"/>
        <end position="219"/>
    </location>
</feature>
<dbReference type="PROSITE" id="PS50958">
    <property type="entry name" value="SMB_2"/>
    <property type="match status" value="1"/>
</dbReference>
<dbReference type="EMBL" id="BLXT01000029">
    <property type="protein sequence ID" value="GFN73787.1"/>
    <property type="molecule type" value="Genomic_DNA"/>
</dbReference>
<dbReference type="Pfam" id="PF01033">
    <property type="entry name" value="Somatomedin_B"/>
    <property type="match status" value="1"/>
</dbReference>
<sequence>MSVKYIENKFKVREDYKSYTWMAKSIHETWPMIKACKTLTLSYAYEVKRMDKGSIIILETRRYPEDGRSNRVIENRIQNAWTQATATENLEDGDSKIAIKKVIFNLNLRENSTSGFGGTKGTKNDWYTFSSSLATATVPYRENSVCEQKAFDYVYRENLCHALDPDTYMIAAKARYTCENRCGNVPEHRKDLYSCACDEVCIPYKDCCRDFSVVCPSLYARGHSIYYDFARKVRPLCSAKDFKVLVKTAYDSHTTESPKQRAIKTETANNLRNNSNNFMWLRNTGVETFTLGDHSSKILFLDFATHKLSRQLTSNSFFIPKLFSLNCPKVSFSPLMSLQETLHTCEKIATEEVDTPLHRNCKINQIVSCPCHNSVYYRQHLHNICMGHNRFISALNQQPLKNFQINFPGGAESTRCSVHNFTESLGLQVSSIRQLSGKRSTVRIRITPFQTSLSVLGQSNNHKKNDSHNNASKENEETKPRGFIDKDDIYYILEFENTLERRLRCSTIDSFPADCQLEECSQGAIVASTTKLGTSTGVFGNSSCILPVVAKVQGNKVPVTPCSCLRAMAALSSLQIWIVKQISSRKSLCSFDLRPISSEPVSLSASPLTLMEATRPSLEIRLQRFLNETTVSCSDEDEIHQNLRIDFYTSSLIARVESSPSASFKLFSKEILQQDNEIGGVPQLGAMFLLNAFCLLLAYEGNVHN</sequence>
<accession>A0AAV3XTG6</accession>
<reference evidence="4 5" key="1">
    <citation type="journal article" date="2021" name="Elife">
        <title>Chloroplast acquisition without the gene transfer in kleptoplastic sea slugs, Plakobranchus ocellatus.</title>
        <authorList>
            <person name="Maeda T."/>
            <person name="Takahashi S."/>
            <person name="Yoshida T."/>
            <person name="Shimamura S."/>
            <person name="Takaki Y."/>
            <person name="Nagai Y."/>
            <person name="Toyoda A."/>
            <person name="Suzuki Y."/>
            <person name="Arimoto A."/>
            <person name="Ishii H."/>
            <person name="Satoh N."/>
            <person name="Nishiyama T."/>
            <person name="Hasebe M."/>
            <person name="Maruyama T."/>
            <person name="Minagawa J."/>
            <person name="Obokata J."/>
            <person name="Shigenobu S."/>
        </authorList>
    </citation>
    <scope>NUCLEOTIDE SEQUENCE [LARGE SCALE GENOMIC DNA]</scope>
</reference>
<keyword evidence="5" id="KW-1185">Reference proteome</keyword>
<gene>
    <name evidence="4" type="ORF">PoB_000029300</name>
</gene>
<dbReference type="SUPFAM" id="SSF90188">
    <property type="entry name" value="Somatomedin B domain"/>
    <property type="match status" value="1"/>
</dbReference>
<evidence type="ECO:0000259" key="3">
    <source>
        <dbReference type="PROSITE" id="PS50958"/>
    </source>
</evidence>
<dbReference type="InterPro" id="IPR036024">
    <property type="entry name" value="Somatomedin_B-like_dom_sf"/>
</dbReference>
<feature type="compositionally biased region" description="Basic and acidic residues" evidence="2">
    <location>
        <begin position="463"/>
        <end position="479"/>
    </location>
</feature>
<name>A0AAV3XTG6_9GAST</name>
<evidence type="ECO:0000313" key="4">
    <source>
        <dbReference type="EMBL" id="GFN73787.1"/>
    </source>
</evidence>
<feature type="region of interest" description="Disordered" evidence="2">
    <location>
        <begin position="457"/>
        <end position="479"/>
    </location>
</feature>